<evidence type="ECO:0000256" key="2">
    <source>
        <dbReference type="SAM" id="Phobius"/>
    </source>
</evidence>
<proteinExistence type="predicted"/>
<dbReference type="AlphaFoldDB" id="A0ABD6CC43"/>
<dbReference type="Proteomes" id="UP001597119">
    <property type="component" value="Unassembled WGS sequence"/>
</dbReference>
<keyword evidence="2" id="KW-0812">Transmembrane</keyword>
<feature type="transmembrane region" description="Helical" evidence="2">
    <location>
        <begin position="85"/>
        <end position="112"/>
    </location>
</feature>
<feature type="transmembrane region" description="Helical" evidence="2">
    <location>
        <begin position="119"/>
        <end position="138"/>
    </location>
</feature>
<comment type="caution">
    <text evidence="3">The sequence shown here is derived from an EMBL/GenBank/DDBJ whole genome shotgun (WGS) entry which is preliminary data.</text>
</comment>
<keyword evidence="2" id="KW-0472">Membrane</keyword>
<organism evidence="3 4">
    <name type="scientific">Halorientalis brevis</name>
    <dbReference type="NCBI Taxonomy" id="1126241"/>
    <lineage>
        <taxon>Archaea</taxon>
        <taxon>Methanobacteriati</taxon>
        <taxon>Methanobacteriota</taxon>
        <taxon>Stenosarchaea group</taxon>
        <taxon>Halobacteria</taxon>
        <taxon>Halobacteriales</taxon>
        <taxon>Haloarculaceae</taxon>
        <taxon>Halorientalis</taxon>
    </lineage>
</organism>
<evidence type="ECO:0000313" key="4">
    <source>
        <dbReference type="Proteomes" id="UP001597119"/>
    </source>
</evidence>
<name>A0ABD6CC43_9EURY</name>
<sequence length="143" mass="14237">MSSGRRTCHVALSLLRPLVLTLCLLTSVVQPVAAAAPAVDGQTAPTAELAGSYLQQGAGNETGSGAATATTTATGNETSASSSGIVGTITGFLGGIAGFVGGVLGAIFSFFVDHIIGQAIIGLTLGVLIGLKLIAIYIEQYEE</sequence>
<dbReference type="RefSeq" id="WP_247374969.1">
    <property type="nucleotide sequence ID" value="NZ_JALLGV010000001.1"/>
</dbReference>
<feature type="region of interest" description="Disordered" evidence="1">
    <location>
        <begin position="61"/>
        <end position="81"/>
    </location>
</feature>
<evidence type="ECO:0000313" key="3">
    <source>
        <dbReference type="EMBL" id="MFD1587125.1"/>
    </source>
</evidence>
<keyword evidence="4" id="KW-1185">Reference proteome</keyword>
<accession>A0ABD6CC43</accession>
<gene>
    <name evidence="3" type="ORF">ACFR9U_09020</name>
</gene>
<dbReference type="EMBL" id="JBHUDJ010000003">
    <property type="protein sequence ID" value="MFD1587125.1"/>
    <property type="molecule type" value="Genomic_DNA"/>
</dbReference>
<keyword evidence="2" id="KW-1133">Transmembrane helix</keyword>
<reference evidence="3 4" key="1">
    <citation type="journal article" date="2019" name="Int. J. Syst. Evol. Microbiol.">
        <title>The Global Catalogue of Microorganisms (GCM) 10K type strain sequencing project: providing services to taxonomists for standard genome sequencing and annotation.</title>
        <authorList>
            <consortium name="The Broad Institute Genomics Platform"/>
            <consortium name="The Broad Institute Genome Sequencing Center for Infectious Disease"/>
            <person name="Wu L."/>
            <person name="Ma J."/>
        </authorList>
    </citation>
    <scope>NUCLEOTIDE SEQUENCE [LARGE SCALE GENOMIC DNA]</scope>
    <source>
        <strain evidence="3 4">CGMCC 1.12125</strain>
    </source>
</reference>
<evidence type="ECO:0000256" key="1">
    <source>
        <dbReference type="SAM" id="MobiDB-lite"/>
    </source>
</evidence>
<protein>
    <submittedName>
        <fullName evidence="3">Uncharacterized protein</fullName>
    </submittedName>
</protein>